<comment type="caution">
    <text evidence="4">The sequence shown here is derived from an EMBL/GenBank/DDBJ whole genome shotgun (WGS) entry which is preliminary data.</text>
</comment>
<dbReference type="Proteomes" id="UP001418796">
    <property type="component" value="Unassembled WGS sequence"/>
</dbReference>
<organism evidence="4 5">
    <name type="scientific">Alkalicoccobacillus gibsonii</name>
    <dbReference type="NCBI Taxonomy" id="79881"/>
    <lineage>
        <taxon>Bacteria</taxon>
        <taxon>Bacillati</taxon>
        <taxon>Bacillota</taxon>
        <taxon>Bacilli</taxon>
        <taxon>Bacillales</taxon>
        <taxon>Bacillaceae</taxon>
        <taxon>Alkalicoccobacillus</taxon>
    </lineage>
</organism>
<name>A0ABU9VN33_9BACI</name>
<evidence type="ECO:0000256" key="1">
    <source>
        <dbReference type="ARBA" id="ARBA00004241"/>
    </source>
</evidence>
<sequence length="605" mass="66265">MGIKDRLKNEKGLTLIEVLASVAILLIVLGIGMAALMQSSVLTSKVQGESQDRQDMQVGLLELTKAVQSATDIKKGVDDYNFEIIDSENRTSKYWLVDGQLNSDSKDGQTQVEGIEKMTIQDGKGITLQIEDLEEPVVLATRGGLEVKTGLKEEIKEVEPPLRDADIVCRNGVFTYSKYTQFKEFVEQKNQWGNRVNGITCNPTGEGKLTISKELNVALSAGDIRIDTGQIEMAWNTKFSLSNGSIYLPYTNTINYKDSVSIYSSKNLVLPGIINMSSNGKLEVGGDFKDFTGLKSGDTNTIIIRGSSISHPTKFSEINLGSNTSLNVYGDMKGFNLLTTHSNPVNITINGIVSGQSVVLNNNTKFQSDNDIRLTGELKVSSTGNEIIAKGNVVVDGSANLHQALIINFDKVFYVGGNLDVAYSGSNKFNIGDKLIVKGNVDLHQKFTFNGKEGIWIDGNFTANNDLDISTKSNIVIRGDTKLQYAGRMTSSRTMHIGGNLHLSREAIVTSGDELYVEKGIKLTEKSKIIVTNDSYINGKIIFPNINSDSERYAFDTYGQLTYTGPVEGTINFPSNFSMFNAKSKELVSNLSTMNNFPKFPSKPN</sequence>
<dbReference type="RefSeq" id="WP_343131019.1">
    <property type="nucleotide sequence ID" value="NZ_JBCITK010000001.1"/>
</dbReference>
<dbReference type="NCBIfam" id="TIGR02532">
    <property type="entry name" value="IV_pilin_GFxxxE"/>
    <property type="match status" value="1"/>
</dbReference>
<proteinExistence type="predicted"/>
<keyword evidence="3" id="KW-1133">Transmembrane helix</keyword>
<dbReference type="Pfam" id="PF07963">
    <property type="entry name" value="N_methyl"/>
    <property type="match status" value="1"/>
</dbReference>
<evidence type="ECO:0000313" key="4">
    <source>
        <dbReference type="EMBL" id="MEN0644291.1"/>
    </source>
</evidence>
<protein>
    <submittedName>
        <fullName evidence="4">Prepilin-type N-terminal cleavage/methylation domain-containing protein</fullName>
    </submittedName>
</protein>
<dbReference type="InterPro" id="IPR012902">
    <property type="entry name" value="N_methyl_site"/>
</dbReference>
<keyword evidence="3" id="KW-0472">Membrane</keyword>
<evidence type="ECO:0000256" key="2">
    <source>
        <dbReference type="ARBA" id="ARBA00023287"/>
    </source>
</evidence>
<accession>A0ABU9VN33</accession>
<keyword evidence="5" id="KW-1185">Reference proteome</keyword>
<dbReference type="EMBL" id="JBCITK010000001">
    <property type="protein sequence ID" value="MEN0644291.1"/>
    <property type="molecule type" value="Genomic_DNA"/>
</dbReference>
<evidence type="ECO:0000313" key="5">
    <source>
        <dbReference type="Proteomes" id="UP001418796"/>
    </source>
</evidence>
<dbReference type="PROSITE" id="PS00409">
    <property type="entry name" value="PROKAR_NTER_METHYL"/>
    <property type="match status" value="1"/>
</dbReference>
<keyword evidence="3" id="KW-0812">Transmembrane</keyword>
<keyword evidence="2" id="KW-0178">Competence</keyword>
<evidence type="ECO:0000256" key="3">
    <source>
        <dbReference type="SAM" id="Phobius"/>
    </source>
</evidence>
<feature type="transmembrane region" description="Helical" evidence="3">
    <location>
        <begin position="12"/>
        <end position="37"/>
    </location>
</feature>
<comment type="subcellular location">
    <subcellularLocation>
        <location evidence="1">Cell surface</location>
    </subcellularLocation>
</comment>
<reference evidence="4 5" key="1">
    <citation type="submission" date="2024-03" db="EMBL/GenBank/DDBJ databases">
        <title>Bacilli Hybrid Assemblies.</title>
        <authorList>
            <person name="Kovac J."/>
        </authorList>
    </citation>
    <scope>NUCLEOTIDE SEQUENCE [LARGE SCALE GENOMIC DNA]</scope>
    <source>
        <strain evidence="4 5">FSL R7-0666</strain>
    </source>
</reference>
<gene>
    <name evidence="4" type="ORF">MKY91_14155</name>
</gene>